<keyword evidence="4" id="KW-1185">Reference proteome</keyword>
<feature type="region of interest" description="Disordered" evidence="2">
    <location>
        <begin position="11"/>
        <end position="30"/>
    </location>
</feature>
<feature type="region of interest" description="Disordered" evidence="2">
    <location>
        <begin position="348"/>
        <end position="373"/>
    </location>
</feature>
<dbReference type="PANTHER" id="PTHR35369:SF3">
    <property type="entry name" value="TRANSLESION DNA SYNTHESIS-ASSOCIATED PROTEIN IMUA"/>
    <property type="match status" value="1"/>
</dbReference>
<dbReference type="GO" id="GO:0006281">
    <property type="term" value="P:DNA repair"/>
    <property type="evidence" value="ECO:0007669"/>
    <property type="project" value="TreeGrafter"/>
</dbReference>
<accession>A0A5M6DFI0</accession>
<feature type="compositionally biased region" description="Basic and acidic residues" evidence="2">
    <location>
        <begin position="73"/>
        <end position="91"/>
    </location>
</feature>
<feature type="compositionally biased region" description="Low complexity" evidence="2">
    <location>
        <begin position="12"/>
        <end position="30"/>
    </location>
</feature>
<reference evidence="3 4" key="1">
    <citation type="submission" date="2019-08" db="EMBL/GenBank/DDBJ databases">
        <authorList>
            <person name="Dhanesh K."/>
            <person name="Kumar G."/>
            <person name="Sasikala C."/>
            <person name="Venkata Ramana C."/>
        </authorList>
    </citation>
    <scope>NUCLEOTIDE SEQUENCE [LARGE SCALE GENOMIC DNA]</scope>
    <source>
        <strain evidence="3 4">JC645</strain>
    </source>
</reference>
<dbReference type="RefSeq" id="WP_150075434.1">
    <property type="nucleotide sequence ID" value="NZ_VWOX01000003.1"/>
</dbReference>
<dbReference type="Gene3D" id="3.40.50.300">
    <property type="entry name" value="P-loop containing nucleotide triphosphate hydrolases"/>
    <property type="match status" value="1"/>
</dbReference>
<feature type="compositionally biased region" description="Low complexity" evidence="2">
    <location>
        <begin position="356"/>
        <end position="373"/>
    </location>
</feature>
<evidence type="ECO:0000313" key="3">
    <source>
        <dbReference type="EMBL" id="KAA5545166.1"/>
    </source>
</evidence>
<dbReference type="InterPro" id="IPR050356">
    <property type="entry name" value="SulA_CellDiv_inhibitor"/>
</dbReference>
<evidence type="ECO:0000256" key="2">
    <source>
        <dbReference type="SAM" id="MobiDB-lite"/>
    </source>
</evidence>
<dbReference type="InterPro" id="IPR027417">
    <property type="entry name" value="P-loop_NTPase"/>
</dbReference>
<proteinExistence type="predicted"/>
<dbReference type="Proteomes" id="UP000324479">
    <property type="component" value="Unassembled WGS sequence"/>
</dbReference>
<protein>
    <recommendedName>
        <fullName evidence="5">Protein ImuA</fullName>
    </recommendedName>
</protein>
<sequence length="373" mass="39151">MASQQLFSFMNAAAPASGAKTSAPRQTTKASAAKAFAPAVLNASVANAAGNPAASDSTAAVCRPSSQAAIEPNRGEESGRRSPGSERERRDRVLRKLRDQVGCITTIRRTEEAVFSTGSDVMNGWLPAGGLLAATLTEWVAAHESAAAGSLALLAAAERLRQTPARPLLVVDCDGTFYPPAAAALGIAVGRLILVRPPTAGDAIWTIDQALRSGAVAAVWAALPMRVDDRDARRLQLAAETGRTPGLLVRGFEARGKPSFSEVQFYVAEKRRRADASAGADPSSAFRPPRLRTGSDFETISVTLDRVRGGRQGQQVTLQIDDQAVIHPLPSSDTRRHETAARHLAAELANPTTAKRASLARADANRAAPAATG</sequence>
<comment type="caution">
    <text evidence="3">The sequence shown here is derived from an EMBL/GenBank/DDBJ whole genome shotgun (WGS) entry which is preliminary data.</text>
</comment>
<evidence type="ECO:0000313" key="4">
    <source>
        <dbReference type="Proteomes" id="UP000324479"/>
    </source>
</evidence>
<feature type="region of interest" description="Disordered" evidence="2">
    <location>
        <begin position="49"/>
        <end position="91"/>
    </location>
</feature>
<name>A0A5M6DFI0_9BACT</name>
<dbReference type="EMBL" id="VWOX01000003">
    <property type="protein sequence ID" value="KAA5545166.1"/>
    <property type="molecule type" value="Genomic_DNA"/>
</dbReference>
<dbReference type="PANTHER" id="PTHR35369">
    <property type="entry name" value="BLR3025 PROTEIN-RELATED"/>
    <property type="match status" value="1"/>
</dbReference>
<dbReference type="AlphaFoldDB" id="A0A5M6DFI0"/>
<dbReference type="SUPFAM" id="SSF52540">
    <property type="entry name" value="P-loop containing nucleoside triphosphate hydrolases"/>
    <property type="match status" value="1"/>
</dbReference>
<evidence type="ECO:0008006" key="5">
    <source>
        <dbReference type="Google" id="ProtNLM"/>
    </source>
</evidence>
<keyword evidence="1" id="KW-0227">DNA damage</keyword>
<evidence type="ECO:0000256" key="1">
    <source>
        <dbReference type="ARBA" id="ARBA00022763"/>
    </source>
</evidence>
<gene>
    <name evidence="3" type="ORF">FYK55_05690</name>
</gene>
<organism evidence="3 4">
    <name type="scientific">Roseiconus nitratireducens</name>
    <dbReference type="NCBI Taxonomy" id="2605748"/>
    <lineage>
        <taxon>Bacteria</taxon>
        <taxon>Pseudomonadati</taxon>
        <taxon>Planctomycetota</taxon>
        <taxon>Planctomycetia</taxon>
        <taxon>Pirellulales</taxon>
        <taxon>Pirellulaceae</taxon>
        <taxon>Roseiconus</taxon>
    </lineage>
</organism>